<keyword evidence="1" id="KW-1133">Transmembrane helix</keyword>
<reference evidence="2" key="1">
    <citation type="submission" date="2021-09" db="EMBL/GenBank/DDBJ databases">
        <title>Genomic analysis of Ralstonia spp.</title>
        <authorList>
            <person name="Aburjaile F."/>
            <person name="Ariute J.C."/>
            <person name="Pais A.K.L."/>
            <person name="Albuquerque G.M.R."/>
            <person name="Silva A.M.F."/>
            <person name="Brenig B."/>
            <person name="Azevedo V."/>
            <person name="Matiuzzi M."/>
            <person name="Ramos R."/>
            <person name="Goes-Neto A."/>
            <person name="Soares S."/>
            <person name="Iseppon A.M.B."/>
            <person name="Souza E."/>
            <person name="Gama M."/>
        </authorList>
    </citation>
    <scope>NUCLEOTIDE SEQUENCE</scope>
    <source>
        <strain evidence="2">CCRMRs91</strain>
    </source>
</reference>
<evidence type="ECO:0000313" key="2">
    <source>
        <dbReference type="EMBL" id="MDB0573749.1"/>
    </source>
</evidence>
<feature type="transmembrane region" description="Helical" evidence="1">
    <location>
        <begin position="147"/>
        <end position="170"/>
    </location>
</feature>
<organism evidence="2 3">
    <name type="scientific">Ralstonia solanacearum</name>
    <name type="common">Pseudomonas solanacearum</name>
    <dbReference type="NCBI Taxonomy" id="305"/>
    <lineage>
        <taxon>Bacteria</taxon>
        <taxon>Pseudomonadati</taxon>
        <taxon>Pseudomonadota</taxon>
        <taxon>Betaproteobacteria</taxon>
        <taxon>Burkholderiales</taxon>
        <taxon>Burkholderiaceae</taxon>
        <taxon>Ralstonia</taxon>
        <taxon>Ralstonia solanacearum species complex</taxon>
    </lineage>
</organism>
<name>A0AAW5ZVH0_RALSL</name>
<dbReference type="Proteomes" id="UP001144050">
    <property type="component" value="Unassembled WGS sequence"/>
</dbReference>
<sequence length="288" mass="33082">LAPDATNGLKRFRRRSQTKQLPLKHTLFRFVQGFPSGPAGKDVLIPVWDRPEPYFEVLDKLKRIVPPRKNPWRIAPDDKRVPTHKMARTRKCLVAIHPNAIAIGSPYGSEPRGLLGWFGVAFTALTTIFCVYDLIGELGARRLDLFAISVDLIFGVLCLLFSVLFFNLVARVPSDYPILFNKKNRTVTFIRPSSPRFFEFWKFTGSGAFTYPWGDVKVRSYKALITNAGKSFHESHYLVMLWGGMDGQGRKVAKECIPMGYFGYFEDERLFQVWEHIRRYMEEDGPPI</sequence>
<keyword evidence="1" id="KW-0472">Membrane</keyword>
<protein>
    <recommendedName>
        <fullName evidence="4">Transmembrane protein</fullName>
    </recommendedName>
</protein>
<evidence type="ECO:0000313" key="3">
    <source>
        <dbReference type="Proteomes" id="UP001144050"/>
    </source>
</evidence>
<comment type="caution">
    <text evidence="2">The sequence shown here is derived from an EMBL/GenBank/DDBJ whole genome shotgun (WGS) entry which is preliminary data.</text>
</comment>
<gene>
    <name evidence="2" type="ORF">LBW59_23675</name>
</gene>
<dbReference type="AlphaFoldDB" id="A0AAW5ZVH0"/>
<feature type="transmembrane region" description="Helical" evidence="1">
    <location>
        <begin position="114"/>
        <end position="135"/>
    </location>
</feature>
<evidence type="ECO:0008006" key="4">
    <source>
        <dbReference type="Google" id="ProtNLM"/>
    </source>
</evidence>
<proteinExistence type="predicted"/>
<accession>A0AAW5ZVH0</accession>
<dbReference type="RefSeq" id="WP_271657312.1">
    <property type="nucleotide sequence ID" value="NZ_JAIVFG010000066.1"/>
</dbReference>
<dbReference type="EMBL" id="JAIVFG010000066">
    <property type="protein sequence ID" value="MDB0573749.1"/>
    <property type="molecule type" value="Genomic_DNA"/>
</dbReference>
<evidence type="ECO:0000256" key="1">
    <source>
        <dbReference type="SAM" id="Phobius"/>
    </source>
</evidence>
<keyword evidence="1" id="KW-0812">Transmembrane</keyword>
<feature type="non-terminal residue" evidence="2">
    <location>
        <position position="1"/>
    </location>
</feature>